<dbReference type="InterPro" id="IPR036188">
    <property type="entry name" value="FAD/NAD-bd_sf"/>
</dbReference>
<evidence type="ECO:0000256" key="5">
    <source>
        <dbReference type="ARBA" id="ARBA00022857"/>
    </source>
</evidence>
<evidence type="ECO:0000256" key="2">
    <source>
        <dbReference type="ARBA" id="ARBA00009183"/>
    </source>
</evidence>
<sequence>MTLRVAIIGAGPSGMAQMRAFQSAAAKGAEIPEVVCFERQEDWGGLWNYTWRTGLDEYGEPIHGSMYRYLWSNGPKECLEFADYTFEEHFGKPIASYPPRAVIWDYIKGRVEKANVRPWVRFRTPVRSVEFDDASQTFTVTSHDLKNDVIASEEFDYVVVANGHFSTPNVPEFPGFETFGGRVLHAHDFRDALEFKDKDILIIGTSYSAEDIGSQCYKYGCKSVTVSHRTNPIGFDWPDNWAEVPLLNRVEGNTAYFKDGSSRDVDAIILCTGYQHHFPFLTDDLRLKTANRLWPLGLYNGVVWEENPRLMYLGMQDQFYTFNMFDAQAWYARDVIMGRIPLPSKDAMKADSQAWRDREEGLKDDHDMIWFQGDYTAHLIEMTDYPMFDIEGVNKTFEEWEHDKTHDIMGYRNKSYRSLMTGNMSPAHHTPWLDELDDSLEAYLQTGLKSSAAE</sequence>
<dbReference type="InterPro" id="IPR050346">
    <property type="entry name" value="FMO-like"/>
</dbReference>
<keyword evidence="3" id="KW-0285">Flavoprotein</keyword>
<dbReference type="InterPro" id="IPR000960">
    <property type="entry name" value="Flavin_mOase"/>
</dbReference>
<dbReference type="Proteomes" id="UP000664405">
    <property type="component" value="Unassembled WGS sequence"/>
</dbReference>
<keyword evidence="5" id="KW-0521">NADP</keyword>
<dbReference type="Pfam" id="PF00743">
    <property type="entry name" value="FMO-like"/>
    <property type="match status" value="2"/>
</dbReference>
<keyword evidence="6" id="KW-0560">Oxidoreductase</keyword>
<comment type="similarity">
    <text evidence="2">Belongs to the FMO family.</text>
</comment>
<evidence type="ECO:0000256" key="1">
    <source>
        <dbReference type="ARBA" id="ARBA00001974"/>
    </source>
</evidence>
<dbReference type="SUPFAM" id="SSF51905">
    <property type="entry name" value="FAD/NAD(P)-binding domain"/>
    <property type="match status" value="2"/>
</dbReference>
<dbReference type="FunFam" id="3.50.50.60:FF:000138">
    <property type="entry name" value="Flavin-containing monooxygenase"/>
    <property type="match status" value="1"/>
</dbReference>
<dbReference type="GO" id="GO:0004499">
    <property type="term" value="F:N,N-dimethylaniline monooxygenase activity"/>
    <property type="evidence" value="ECO:0007669"/>
    <property type="project" value="InterPro"/>
</dbReference>
<comment type="caution">
    <text evidence="10">The sequence shown here is derived from an EMBL/GenBank/DDBJ whole genome shotgun (WGS) entry which is preliminary data.</text>
</comment>
<evidence type="ECO:0000256" key="6">
    <source>
        <dbReference type="ARBA" id="ARBA00023002"/>
    </source>
</evidence>
<dbReference type="Gene3D" id="3.50.50.60">
    <property type="entry name" value="FAD/NAD(P)-binding domain"/>
    <property type="match status" value="2"/>
</dbReference>
<dbReference type="EMBL" id="JAEKJW010000002">
    <property type="protein sequence ID" value="MBN8196453.1"/>
    <property type="molecule type" value="Genomic_DNA"/>
</dbReference>
<keyword evidence="7" id="KW-0503">Monooxygenase</keyword>
<dbReference type="GO" id="GO:0050661">
    <property type="term" value="F:NADP binding"/>
    <property type="evidence" value="ECO:0007669"/>
    <property type="project" value="InterPro"/>
</dbReference>
<dbReference type="AlphaFoldDB" id="A0A8I1M6Z6"/>
<reference evidence="10" key="1">
    <citation type="submission" date="2020-12" db="EMBL/GenBank/DDBJ databases">
        <title>Oil enriched cultivation method for isolating marine PHA-producing bacteria.</title>
        <authorList>
            <person name="Zheng W."/>
            <person name="Yu S."/>
            <person name="Huang Y."/>
        </authorList>
    </citation>
    <scope>NUCLEOTIDE SEQUENCE</scope>
    <source>
        <strain evidence="10">SY-2-3</strain>
    </source>
</reference>
<accession>A0A8I1M6Z6</accession>
<keyword evidence="4" id="KW-0274">FAD</keyword>
<evidence type="ECO:0000313" key="10">
    <source>
        <dbReference type="EMBL" id="MBN8196453.1"/>
    </source>
</evidence>
<dbReference type="InterPro" id="IPR020946">
    <property type="entry name" value="Flavin_mOase-like"/>
</dbReference>
<dbReference type="GO" id="GO:0050660">
    <property type="term" value="F:flavin adenine dinucleotide binding"/>
    <property type="evidence" value="ECO:0007669"/>
    <property type="project" value="InterPro"/>
</dbReference>
<evidence type="ECO:0000256" key="7">
    <source>
        <dbReference type="ARBA" id="ARBA00023033"/>
    </source>
</evidence>
<dbReference type="RefSeq" id="WP_206927178.1">
    <property type="nucleotide sequence ID" value="NZ_JAEKJW010000002.1"/>
</dbReference>
<dbReference type="EC" id="1.14.13.148" evidence="8"/>
<dbReference type="PIRSF" id="PIRSF000332">
    <property type="entry name" value="FMO"/>
    <property type="match status" value="1"/>
</dbReference>
<organism evidence="10 11">
    <name type="scientific">Thalassospira povalilytica</name>
    <dbReference type="NCBI Taxonomy" id="732237"/>
    <lineage>
        <taxon>Bacteria</taxon>
        <taxon>Pseudomonadati</taxon>
        <taxon>Pseudomonadota</taxon>
        <taxon>Alphaproteobacteria</taxon>
        <taxon>Rhodospirillales</taxon>
        <taxon>Thalassospiraceae</taxon>
        <taxon>Thalassospira</taxon>
    </lineage>
</organism>
<gene>
    <name evidence="10" type="ORF">JF547_08235</name>
</gene>
<evidence type="ECO:0000313" key="11">
    <source>
        <dbReference type="Proteomes" id="UP000664405"/>
    </source>
</evidence>
<comment type="cofactor">
    <cofactor evidence="1">
        <name>FAD</name>
        <dbReference type="ChEBI" id="CHEBI:57692"/>
    </cofactor>
</comment>
<dbReference type="PANTHER" id="PTHR23023">
    <property type="entry name" value="DIMETHYLANILINE MONOOXYGENASE"/>
    <property type="match status" value="1"/>
</dbReference>
<evidence type="ECO:0000256" key="9">
    <source>
        <dbReference type="ARBA" id="ARBA00035159"/>
    </source>
</evidence>
<dbReference type="GO" id="GO:0034899">
    <property type="term" value="F:trimethylamine monooxygenase activity"/>
    <property type="evidence" value="ECO:0007669"/>
    <property type="project" value="UniProtKB-EC"/>
</dbReference>
<protein>
    <recommendedName>
        <fullName evidence="9">Trimethylamine monooxygenase</fullName>
        <ecNumber evidence="8">1.14.13.148</ecNumber>
    </recommendedName>
</protein>
<name>A0A8I1M6Z6_9PROT</name>
<evidence type="ECO:0000256" key="4">
    <source>
        <dbReference type="ARBA" id="ARBA00022827"/>
    </source>
</evidence>
<evidence type="ECO:0000256" key="3">
    <source>
        <dbReference type="ARBA" id="ARBA00022630"/>
    </source>
</evidence>
<proteinExistence type="inferred from homology"/>
<evidence type="ECO:0000256" key="8">
    <source>
        <dbReference type="ARBA" id="ARBA00034528"/>
    </source>
</evidence>